<evidence type="ECO:0000256" key="8">
    <source>
        <dbReference type="ARBA" id="ARBA00035585"/>
    </source>
</evidence>
<keyword evidence="5 10" id="KW-0472">Membrane</keyword>
<keyword evidence="13" id="KW-1185">Reference proteome</keyword>
<keyword evidence="10" id="KW-0406">Ion transport</keyword>
<evidence type="ECO:0000256" key="10">
    <source>
        <dbReference type="HAMAP-Rule" id="MF_00454"/>
    </source>
</evidence>
<organism evidence="12 13">
    <name type="scientific">Streptomyces goshikiensis</name>
    <dbReference type="NCBI Taxonomy" id="1942"/>
    <lineage>
        <taxon>Bacteria</taxon>
        <taxon>Bacillati</taxon>
        <taxon>Actinomycetota</taxon>
        <taxon>Actinomycetes</taxon>
        <taxon>Kitasatosporales</taxon>
        <taxon>Streptomycetaceae</taxon>
        <taxon>Streptomyces</taxon>
    </lineage>
</organism>
<gene>
    <name evidence="10" type="primary">fluC</name>
    <name evidence="10" type="synonym">crcB</name>
    <name evidence="12" type="ORF">OHU17_19180</name>
</gene>
<evidence type="ECO:0000256" key="9">
    <source>
        <dbReference type="ARBA" id="ARBA00049940"/>
    </source>
</evidence>
<evidence type="ECO:0000256" key="7">
    <source>
        <dbReference type="ARBA" id="ARBA00035120"/>
    </source>
</evidence>
<comment type="function">
    <text evidence="9 10">Fluoride-specific ion channel. Important for reducing fluoride concentration in the cell, thus reducing its toxicity.</text>
</comment>
<keyword evidence="10" id="KW-0479">Metal-binding</keyword>
<dbReference type="EMBL" id="CP108057">
    <property type="protein sequence ID" value="WUO47797.1"/>
    <property type="molecule type" value="Genomic_DNA"/>
</dbReference>
<dbReference type="Pfam" id="PF02537">
    <property type="entry name" value="CRCB"/>
    <property type="match status" value="1"/>
</dbReference>
<feature type="transmembrane region" description="Helical" evidence="10">
    <location>
        <begin position="47"/>
        <end position="69"/>
    </location>
</feature>
<dbReference type="RefSeq" id="WP_328776279.1">
    <property type="nucleotide sequence ID" value="NZ_CP108057.1"/>
</dbReference>
<keyword evidence="2 10" id="KW-1003">Cell membrane</keyword>
<accession>A0ABZ1RLW1</accession>
<name>A0ABZ1RLW1_9ACTN</name>
<dbReference type="HAMAP" id="MF_00454">
    <property type="entry name" value="FluC"/>
    <property type="match status" value="1"/>
</dbReference>
<reference evidence="12" key="1">
    <citation type="submission" date="2022-10" db="EMBL/GenBank/DDBJ databases">
        <title>The complete genomes of actinobacterial strains from the NBC collection.</title>
        <authorList>
            <person name="Joergensen T.S."/>
            <person name="Alvarez Arevalo M."/>
            <person name="Sterndorff E.B."/>
            <person name="Faurdal D."/>
            <person name="Vuksanovic O."/>
            <person name="Mourched A.-S."/>
            <person name="Charusanti P."/>
            <person name="Shaw S."/>
            <person name="Blin K."/>
            <person name="Weber T."/>
        </authorList>
    </citation>
    <scope>NUCLEOTIDE SEQUENCE</scope>
    <source>
        <strain evidence="12">NBC_00283</strain>
    </source>
</reference>
<feature type="binding site" evidence="10">
    <location>
        <position position="120"/>
    </location>
    <ligand>
        <name>Na(+)</name>
        <dbReference type="ChEBI" id="CHEBI:29101"/>
        <note>structural</note>
    </ligand>
</feature>
<feature type="transmembrane region" description="Helical" evidence="10">
    <location>
        <begin position="75"/>
        <end position="97"/>
    </location>
</feature>
<evidence type="ECO:0000256" key="5">
    <source>
        <dbReference type="ARBA" id="ARBA00023136"/>
    </source>
</evidence>
<evidence type="ECO:0000256" key="1">
    <source>
        <dbReference type="ARBA" id="ARBA00004651"/>
    </source>
</evidence>
<evidence type="ECO:0000256" key="6">
    <source>
        <dbReference type="ARBA" id="ARBA00023303"/>
    </source>
</evidence>
<keyword evidence="4 10" id="KW-1133">Transmembrane helix</keyword>
<comment type="activity regulation">
    <text evidence="10">Na(+) is not transported, but it plays an essential structural role and its presence is essential for fluoride channel function.</text>
</comment>
<dbReference type="PANTHER" id="PTHR28259">
    <property type="entry name" value="FLUORIDE EXPORT PROTEIN 1-RELATED"/>
    <property type="match status" value="1"/>
</dbReference>
<feature type="region of interest" description="Disordered" evidence="11">
    <location>
        <begin position="1"/>
        <end position="26"/>
    </location>
</feature>
<feature type="transmembrane region" description="Helical" evidence="10">
    <location>
        <begin position="109"/>
        <end position="129"/>
    </location>
</feature>
<comment type="subcellular location">
    <subcellularLocation>
        <location evidence="1 10">Cell membrane</location>
        <topology evidence="1 10">Multi-pass membrane protein</topology>
    </subcellularLocation>
</comment>
<evidence type="ECO:0000313" key="13">
    <source>
        <dbReference type="Proteomes" id="UP001432075"/>
    </source>
</evidence>
<dbReference type="Proteomes" id="UP001432075">
    <property type="component" value="Chromosome"/>
</dbReference>
<keyword evidence="3 10" id="KW-0812">Transmembrane</keyword>
<keyword evidence="10" id="KW-0915">Sodium</keyword>
<evidence type="ECO:0000256" key="4">
    <source>
        <dbReference type="ARBA" id="ARBA00022989"/>
    </source>
</evidence>
<dbReference type="InterPro" id="IPR003691">
    <property type="entry name" value="FluC"/>
</dbReference>
<proteinExistence type="inferred from homology"/>
<feature type="transmembrane region" description="Helical" evidence="10">
    <location>
        <begin position="144"/>
        <end position="165"/>
    </location>
</feature>
<evidence type="ECO:0000256" key="3">
    <source>
        <dbReference type="ARBA" id="ARBA00022692"/>
    </source>
</evidence>
<sequence length="175" mass="17575">MTGPADGSREDPSGDPSGGIPFGGDEAIDPDIDLRVPAQRAEPQGRVLAAVAAGGALGASARYGVALLWPAAPGAFPWATFWINVSGSALIGVLMVLISEGGRTAPHPLVRPFVGVGVLGGFTTFSTYAVDFSLLLDEGEAGTALAYAGLTLAGALGAVWASASVTRRAVDGRRG</sequence>
<feature type="binding site" evidence="10">
    <location>
        <position position="123"/>
    </location>
    <ligand>
        <name>Na(+)</name>
        <dbReference type="ChEBI" id="CHEBI:29101"/>
        <note>structural</note>
    </ligand>
</feature>
<keyword evidence="10" id="KW-0813">Transport</keyword>
<protein>
    <recommendedName>
        <fullName evidence="10">Fluoride-specific ion channel FluC</fullName>
    </recommendedName>
</protein>
<comment type="catalytic activity">
    <reaction evidence="8">
        <text>fluoride(in) = fluoride(out)</text>
        <dbReference type="Rhea" id="RHEA:76159"/>
        <dbReference type="ChEBI" id="CHEBI:17051"/>
    </reaction>
    <physiologicalReaction direction="left-to-right" evidence="8">
        <dbReference type="Rhea" id="RHEA:76160"/>
    </physiologicalReaction>
</comment>
<evidence type="ECO:0000313" key="12">
    <source>
        <dbReference type="EMBL" id="WUO47797.1"/>
    </source>
</evidence>
<evidence type="ECO:0000256" key="2">
    <source>
        <dbReference type="ARBA" id="ARBA00022475"/>
    </source>
</evidence>
<comment type="similarity">
    <text evidence="7 10">Belongs to the fluoride channel Fluc/FEX (TC 1.A.43) family.</text>
</comment>
<dbReference type="PANTHER" id="PTHR28259:SF1">
    <property type="entry name" value="FLUORIDE EXPORT PROTEIN 1-RELATED"/>
    <property type="match status" value="1"/>
</dbReference>
<keyword evidence="6 10" id="KW-0407">Ion channel</keyword>
<evidence type="ECO:0000256" key="11">
    <source>
        <dbReference type="SAM" id="MobiDB-lite"/>
    </source>
</evidence>